<name>A0A2J8ML12_PANTR</name>
<comment type="caution">
    <text evidence="2">The sequence shown here is derived from an EMBL/GenBank/DDBJ whole genome shotgun (WGS) entry which is preliminary data.</text>
</comment>
<gene>
    <name evidence="2" type="ORF">CK820_G0019531</name>
</gene>
<dbReference type="GO" id="GO:0005801">
    <property type="term" value="C:cis-Golgi network"/>
    <property type="evidence" value="ECO:0007669"/>
    <property type="project" value="InterPro"/>
</dbReference>
<dbReference type="GO" id="GO:0006886">
    <property type="term" value="P:intracellular protein transport"/>
    <property type="evidence" value="ECO:0007669"/>
    <property type="project" value="InterPro"/>
</dbReference>
<proteinExistence type="predicted"/>
<dbReference type="PANTHER" id="PTHR13302">
    <property type="entry name" value="CONSERVED OLIGOMERIC GOLGI COMPLEX COMPONENT 3"/>
    <property type="match status" value="1"/>
</dbReference>
<dbReference type="EMBL" id="NBAG03000252">
    <property type="protein sequence ID" value="PNI60209.1"/>
    <property type="molecule type" value="Genomic_DNA"/>
</dbReference>
<dbReference type="PANTHER" id="PTHR13302:SF8">
    <property type="entry name" value="CONSERVED OLIGOMERIC GOLGI COMPLEX SUBUNIT 3"/>
    <property type="match status" value="1"/>
</dbReference>
<evidence type="ECO:0000313" key="2">
    <source>
        <dbReference type="EMBL" id="PNI60209.1"/>
    </source>
</evidence>
<dbReference type="Proteomes" id="UP000236370">
    <property type="component" value="Unassembled WGS sequence"/>
</dbReference>
<feature type="non-terminal residue" evidence="2">
    <location>
        <position position="1"/>
    </location>
</feature>
<dbReference type="Pfam" id="PF20671">
    <property type="entry name" value="COG3_C"/>
    <property type="match status" value="1"/>
</dbReference>
<reference evidence="2 3" key="1">
    <citation type="submission" date="2017-12" db="EMBL/GenBank/DDBJ databases">
        <title>High-resolution comparative analysis of great ape genomes.</title>
        <authorList>
            <person name="Pollen A."/>
            <person name="Hastie A."/>
            <person name="Hormozdiari F."/>
            <person name="Dougherty M."/>
            <person name="Liu R."/>
            <person name="Chaisson M."/>
            <person name="Hoppe E."/>
            <person name="Hill C."/>
            <person name="Pang A."/>
            <person name="Hillier L."/>
            <person name="Baker C."/>
            <person name="Armstrong J."/>
            <person name="Shendure J."/>
            <person name="Paten B."/>
            <person name="Wilson R."/>
            <person name="Chao H."/>
            <person name="Schneider V."/>
            <person name="Ventura M."/>
            <person name="Kronenberg Z."/>
            <person name="Murali S."/>
            <person name="Gordon D."/>
            <person name="Cantsilieris S."/>
            <person name="Munson K."/>
            <person name="Nelson B."/>
            <person name="Raja A."/>
            <person name="Underwood J."/>
            <person name="Diekhans M."/>
            <person name="Fiddes I."/>
            <person name="Haussler D."/>
            <person name="Eichler E."/>
        </authorList>
    </citation>
    <scope>NUCLEOTIDE SEQUENCE [LARGE SCALE GENOMIC DNA]</scope>
    <source>
        <strain evidence="2">Yerkes chimp pedigree #C0471</strain>
    </source>
</reference>
<organism evidence="2 3">
    <name type="scientific">Pan troglodytes</name>
    <name type="common">Chimpanzee</name>
    <dbReference type="NCBI Taxonomy" id="9598"/>
    <lineage>
        <taxon>Eukaryota</taxon>
        <taxon>Metazoa</taxon>
        <taxon>Chordata</taxon>
        <taxon>Craniata</taxon>
        <taxon>Vertebrata</taxon>
        <taxon>Euteleostomi</taxon>
        <taxon>Mammalia</taxon>
        <taxon>Eutheria</taxon>
        <taxon>Euarchontoglires</taxon>
        <taxon>Primates</taxon>
        <taxon>Haplorrhini</taxon>
        <taxon>Catarrhini</taxon>
        <taxon>Hominidae</taxon>
        <taxon>Pan</taxon>
    </lineage>
</organism>
<dbReference type="GO" id="GO:0016020">
    <property type="term" value="C:membrane"/>
    <property type="evidence" value="ECO:0007669"/>
    <property type="project" value="InterPro"/>
</dbReference>
<evidence type="ECO:0000313" key="3">
    <source>
        <dbReference type="Proteomes" id="UP000236370"/>
    </source>
</evidence>
<sequence length="67" mass="7456">IDGQLFLIKHLLILREQIAPFHTEFTIKEISLDLKKTRGFSVKNNGQSGRPQVYSLTAALGTTSKGQ</sequence>
<dbReference type="InterPro" id="IPR007265">
    <property type="entry name" value="COG_su3"/>
</dbReference>
<dbReference type="AlphaFoldDB" id="A0A2J8ML12"/>
<feature type="domain" description="Conserved oligomeric Golgi complex subunit 3 C-terminal" evidence="1">
    <location>
        <begin position="1"/>
        <end position="36"/>
    </location>
</feature>
<accession>A0A2J8ML12</accession>
<protein>
    <submittedName>
        <fullName evidence="2">COG3 isoform 8</fullName>
    </submittedName>
</protein>
<dbReference type="InterPro" id="IPR048685">
    <property type="entry name" value="COG3_C"/>
</dbReference>
<evidence type="ECO:0000259" key="1">
    <source>
        <dbReference type="Pfam" id="PF20671"/>
    </source>
</evidence>